<gene>
    <name evidence="1" type="ORF">ORV05_02050</name>
</gene>
<dbReference type="EMBL" id="CP113836">
    <property type="protein sequence ID" value="WAL66622.1"/>
    <property type="molecule type" value="Genomic_DNA"/>
</dbReference>
<dbReference type="RefSeq" id="WP_268756754.1">
    <property type="nucleotide sequence ID" value="NZ_CP113836.1"/>
</dbReference>
<evidence type="ECO:0008006" key="3">
    <source>
        <dbReference type="Google" id="ProtNLM"/>
    </source>
</evidence>
<keyword evidence="2" id="KW-1185">Reference proteome</keyword>
<organism evidence="1 2">
    <name type="scientific">Amycolatopsis cynarae</name>
    <dbReference type="NCBI Taxonomy" id="2995223"/>
    <lineage>
        <taxon>Bacteria</taxon>
        <taxon>Bacillati</taxon>
        <taxon>Actinomycetota</taxon>
        <taxon>Actinomycetes</taxon>
        <taxon>Pseudonocardiales</taxon>
        <taxon>Pseudonocardiaceae</taxon>
        <taxon>Amycolatopsis</taxon>
    </lineage>
</organism>
<reference evidence="1" key="1">
    <citation type="submission" date="2022-11" db="EMBL/GenBank/DDBJ databases">
        <authorList>
            <person name="Mo P."/>
        </authorList>
    </citation>
    <scope>NUCLEOTIDE SEQUENCE</scope>
    <source>
        <strain evidence="1">HUAS 11-8</strain>
    </source>
</reference>
<accession>A0ABY7B5V3</accession>
<protein>
    <recommendedName>
        <fullName evidence="3">Transposase</fullName>
    </recommendedName>
</protein>
<proteinExistence type="predicted"/>
<dbReference type="Proteomes" id="UP001163203">
    <property type="component" value="Chromosome"/>
</dbReference>
<evidence type="ECO:0000313" key="2">
    <source>
        <dbReference type="Proteomes" id="UP001163203"/>
    </source>
</evidence>
<name>A0ABY7B5V3_9PSEU</name>
<evidence type="ECO:0000313" key="1">
    <source>
        <dbReference type="EMBL" id="WAL66622.1"/>
    </source>
</evidence>
<sequence length="71" mass="7922">MSSYQLDTRLSDVDKAMRLLRESMRGIPIRFAGFKKEHDRLARSVAGAAVLLECARPAFTNKQGKGKTKTP</sequence>